<feature type="compositionally biased region" description="Low complexity" evidence="1">
    <location>
        <begin position="192"/>
        <end position="201"/>
    </location>
</feature>
<dbReference type="AlphaFoldDB" id="A0A813D3N4"/>
<accession>A0A813D3N4</accession>
<feature type="region of interest" description="Disordered" evidence="1">
    <location>
        <begin position="493"/>
        <end position="524"/>
    </location>
</feature>
<feature type="region of interest" description="Disordered" evidence="1">
    <location>
        <begin position="141"/>
        <end position="174"/>
    </location>
</feature>
<evidence type="ECO:0000256" key="1">
    <source>
        <dbReference type="SAM" id="MobiDB-lite"/>
    </source>
</evidence>
<dbReference type="EMBL" id="CAJNNV010000561">
    <property type="protein sequence ID" value="CAE8582998.1"/>
    <property type="molecule type" value="Genomic_DNA"/>
</dbReference>
<feature type="region of interest" description="Disordered" evidence="1">
    <location>
        <begin position="579"/>
        <end position="638"/>
    </location>
</feature>
<evidence type="ECO:0000313" key="3">
    <source>
        <dbReference type="Proteomes" id="UP000654075"/>
    </source>
</evidence>
<feature type="region of interest" description="Disordered" evidence="1">
    <location>
        <begin position="187"/>
        <end position="208"/>
    </location>
</feature>
<feature type="compositionally biased region" description="Low complexity" evidence="1">
    <location>
        <begin position="268"/>
        <end position="277"/>
    </location>
</feature>
<evidence type="ECO:0000313" key="2">
    <source>
        <dbReference type="EMBL" id="CAE8582998.1"/>
    </source>
</evidence>
<keyword evidence="3" id="KW-1185">Reference proteome</keyword>
<protein>
    <submittedName>
        <fullName evidence="2">Uncharacterized protein</fullName>
    </submittedName>
</protein>
<feature type="compositionally biased region" description="Low complexity" evidence="1">
    <location>
        <begin position="581"/>
        <end position="603"/>
    </location>
</feature>
<reference evidence="2" key="1">
    <citation type="submission" date="2021-02" db="EMBL/GenBank/DDBJ databases">
        <authorList>
            <person name="Dougan E. K."/>
            <person name="Rhodes N."/>
            <person name="Thang M."/>
            <person name="Chan C."/>
        </authorList>
    </citation>
    <scope>NUCLEOTIDE SEQUENCE</scope>
</reference>
<organism evidence="2 3">
    <name type="scientific">Polarella glacialis</name>
    <name type="common">Dinoflagellate</name>
    <dbReference type="NCBI Taxonomy" id="89957"/>
    <lineage>
        <taxon>Eukaryota</taxon>
        <taxon>Sar</taxon>
        <taxon>Alveolata</taxon>
        <taxon>Dinophyceae</taxon>
        <taxon>Suessiales</taxon>
        <taxon>Suessiaceae</taxon>
        <taxon>Polarella</taxon>
    </lineage>
</organism>
<sequence>MVSVGRSGDDYCVIVPSEPVGTAYTQIKERHGIMSAHFFPYFELVHTLDILIEQKMLLLKKESGEFFRASAGVHDSTCSVEDVSNPALAVDSTFTVEPVAPASTADTLLVSELASANASATMRAQAAAVAYLACVSASHETITPPPSLESNSGPAHDIASEPDNGSRAPVHFSLAPTLTPSSKSVFQDVSEAEAAPSSAPEGTVEAVPEHETMEAVPEHETVEAVAEHETMEAVAGHDTAEAVAEHNTVEAVAEHETMDAVHEDSSHAAGAPAWDAATDPSCVASPPHCEESGEPSTTGASGPVQGPVSENDLPTMVNANAAAFKEATFSPEETTAAELPGPLDVVAPALESFAFEQPVEPPVEQPDVAAHDVVPPVEQTSAPAADAGSPAPGPLALIGLSKGSLDTAAAGFSKAGREAQMQMLQDVLAVRARLQQLLERSNSASCQLAESSKDTQRATPAASWELWDSWDTLDDNVFDAQLPQVTVLSEAIHSTPSDHIPKRRDVQEDDFGTSSSSSAGAGMRAVEDGKNIEMVHAESSTCNSAVDAPPAELALVPVAPVTFDLGPFEALLPAKPVDLPNNNNNNNNNSNSNNNNINNINNNDLPVDLTGVPVTPPNDPGTSVPRTPPAQSSAATPPIQRLQRNQPQQQYLASAPQKMLLPPATVGSAAPMLVDLTADTQRMLGSSGEVLAKSTCCWEVLGSSGEVLAKSICLGSSGEVDMLAAEQLPGPDGVHGHVLPSSGELTAASEVADMPSAPPHGQARDLDLEQPASDTSPPAVCQ</sequence>
<proteinExistence type="predicted"/>
<feature type="region of interest" description="Disordered" evidence="1">
    <location>
        <begin position="260"/>
        <end position="311"/>
    </location>
</feature>
<feature type="compositionally biased region" description="Low complexity" evidence="1">
    <location>
        <begin position="629"/>
        <end position="638"/>
    </location>
</feature>
<feature type="region of interest" description="Disordered" evidence="1">
    <location>
        <begin position="748"/>
        <end position="782"/>
    </location>
</feature>
<comment type="caution">
    <text evidence="2">The sequence shown here is derived from an EMBL/GenBank/DDBJ whole genome shotgun (WGS) entry which is preliminary data.</text>
</comment>
<name>A0A813D3N4_POLGL</name>
<gene>
    <name evidence="2" type="ORF">PGLA1383_LOCUS1986</name>
</gene>
<dbReference type="Proteomes" id="UP000654075">
    <property type="component" value="Unassembled WGS sequence"/>
</dbReference>